<dbReference type="EMBL" id="JAAMPC010000010">
    <property type="protein sequence ID" value="KAG2286527.1"/>
    <property type="molecule type" value="Genomic_DNA"/>
</dbReference>
<comment type="caution">
    <text evidence="1">The sequence shown here is derived from an EMBL/GenBank/DDBJ whole genome shotgun (WGS) entry which is preliminary data.</text>
</comment>
<dbReference type="OrthoDB" id="1937829at2759"/>
<gene>
    <name evidence="1" type="ORF">Bca52824_046131</name>
</gene>
<dbReference type="PANTHER" id="PTHR24015">
    <property type="entry name" value="OS07G0578800 PROTEIN-RELATED"/>
    <property type="match status" value="1"/>
</dbReference>
<dbReference type="PANTHER" id="PTHR24015:SF72">
    <property type="entry name" value="OS04G0436800 PROTEIN"/>
    <property type="match status" value="1"/>
</dbReference>
<dbReference type="InterPro" id="IPR046960">
    <property type="entry name" value="PPR_At4g14850-like_plant"/>
</dbReference>
<dbReference type="Proteomes" id="UP000886595">
    <property type="component" value="Unassembled WGS sequence"/>
</dbReference>
<protein>
    <submittedName>
        <fullName evidence="1">Uncharacterized protein</fullName>
    </submittedName>
</protein>
<sequence length="87" mass="9693">MQLEAKPSKYTLATQPTLLGGCANVPAFNLGKATHGFLIRNGYDFDVIRDAMVDMYSECRCFDYAIQVFEEAIIISEVLISIASHRC</sequence>
<name>A0A8X7REX3_BRACI</name>
<accession>A0A8X7REX3</accession>
<keyword evidence="2" id="KW-1185">Reference proteome</keyword>
<dbReference type="PROSITE" id="PS51257">
    <property type="entry name" value="PROKAR_LIPOPROTEIN"/>
    <property type="match status" value="1"/>
</dbReference>
<dbReference type="GO" id="GO:0009451">
    <property type="term" value="P:RNA modification"/>
    <property type="evidence" value="ECO:0007669"/>
    <property type="project" value="InterPro"/>
</dbReference>
<evidence type="ECO:0000313" key="2">
    <source>
        <dbReference type="Proteomes" id="UP000886595"/>
    </source>
</evidence>
<reference evidence="1 2" key="1">
    <citation type="submission" date="2020-02" db="EMBL/GenBank/DDBJ databases">
        <authorList>
            <person name="Ma Q."/>
            <person name="Huang Y."/>
            <person name="Song X."/>
            <person name="Pei D."/>
        </authorList>
    </citation>
    <scope>NUCLEOTIDE SEQUENCE [LARGE SCALE GENOMIC DNA]</scope>
    <source>
        <strain evidence="1">Sxm20200214</strain>
        <tissue evidence="1">Leaf</tissue>
    </source>
</reference>
<dbReference type="AlphaFoldDB" id="A0A8X7REX3"/>
<organism evidence="1 2">
    <name type="scientific">Brassica carinata</name>
    <name type="common">Ethiopian mustard</name>
    <name type="synonym">Abyssinian cabbage</name>
    <dbReference type="NCBI Taxonomy" id="52824"/>
    <lineage>
        <taxon>Eukaryota</taxon>
        <taxon>Viridiplantae</taxon>
        <taxon>Streptophyta</taxon>
        <taxon>Embryophyta</taxon>
        <taxon>Tracheophyta</taxon>
        <taxon>Spermatophyta</taxon>
        <taxon>Magnoliopsida</taxon>
        <taxon>eudicotyledons</taxon>
        <taxon>Gunneridae</taxon>
        <taxon>Pentapetalae</taxon>
        <taxon>rosids</taxon>
        <taxon>malvids</taxon>
        <taxon>Brassicales</taxon>
        <taxon>Brassicaceae</taxon>
        <taxon>Brassiceae</taxon>
        <taxon>Brassica</taxon>
    </lineage>
</organism>
<evidence type="ECO:0000313" key="1">
    <source>
        <dbReference type="EMBL" id="KAG2286527.1"/>
    </source>
</evidence>
<dbReference type="GO" id="GO:0003723">
    <property type="term" value="F:RNA binding"/>
    <property type="evidence" value="ECO:0007669"/>
    <property type="project" value="InterPro"/>
</dbReference>
<proteinExistence type="predicted"/>